<dbReference type="PANTHER" id="PTHR33544">
    <property type="entry name" value="DUF4005 DOMAIN-CONTAINING PROTEIN-RELATED"/>
    <property type="match status" value="1"/>
</dbReference>
<sequence length="169" mass="17694">MAQQEGGWPLGLQPLNLRIDLVRNVDFSRSNSLSTLITTSSYSSSSELDSTEDPYSVTVASPLAASSVSLASSICPAGRFAGGDRRTLGGEVASSAPSLGHLLEAERRAGDAHQTSRRTGIAIAYELEGLAPGRHFGAEPNSLSSDGRILPPSNSFALLFPCMSDQVAE</sequence>
<name>A0A8J5GWK4_ZINOF</name>
<evidence type="ECO:0000313" key="1">
    <source>
        <dbReference type="EMBL" id="KAG6507763.1"/>
    </source>
</evidence>
<comment type="caution">
    <text evidence="1">The sequence shown here is derived from an EMBL/GenBank/DDBJ whole genome shotgun (WGS) entry which is preliminary data.</text>
</comment>
<accession>A0A8J5GWK4</accession>
<dbReference type="PANTHER" id="PTHR33544:SF5">
    <property type="entry name" value="DUF4005 DOMAIN-CONTAINING PROTEIN"/>
    <property type="match status" value="1"/>
</dbReference>
<dbReference type="EMBL" id="JACMSC010000009">
    <property type="protein sequence ID" value="KAG6507763.1"/>
    <property type="molecule type" value="Genomic_DNA"/>
</dbReference>
<gene>
    <name evidence="1" type="ORF">ZIOFF_033115</name>
</gene>
<dbReference type="InterPro" id="IPR040344">
    <property type="entry name" value="At3g17950-like"/>
</dbReference>
<dbReference type="Proteomes" id="UP000734854">
    <property type="component" value="Unassembled WGS sequence"/>
</dbReference>
<keyword evidence="2" id="KW-1185">Reference proteome</keyword>
<organism evidence="1 2">
    <name type="scientific">Zingiber officinale</name>
    <name type="common">Ginger</name>
    <name type="synonym">Amomum zingiber</name>
    <dbReference type="NCBI Taxonomy" id="94328"/>
    <lineage>
        <taxon>Eukaryota</taxon>
        <taxon>Viridiplantae</taxon>
        <taxon>Streptophyta</taxon>
        <taxon>Embryophyta</taxon>
        <taxon>Tracheophyta</taxon>
        <taxon>Spermatophyta</taxon>
        <taxon>Magnoliopsida</taxon>
        <taxon>Liliopsida</taxon>
        <taxon>Zingiberales</taxon>
        <taxon>Zingiberaceae</taxon>
        <taxon>Zingiber</taxon>
    </lineage>
</organism>
<reference evidence="1 2" key="1">
    <citation type="submission" date="2020-08" db="EMBL/GenBank/DDBJ databases">
        <title>Plant Genome Project.</title>
        <authorList>
            <person name="Zhang R.-G."/>
        </authorList>
    </citation>
    <scope>NUCLEOTIDE SEQUENCE [LARGE SCALE GENOMIC DNA]</scope>
    <source>
        <tissue evidence="1">Rhizome</tissue>
    </source>
</reference>
<dbReference type="AlphaFoldDB" id="A0A8J5GWK4"/>
<protein>
    <submittedName>
        <fullName evidence="1">Uncharacterized protein</fullName>
    </submittedName>
</protein>
<evidence type="ECO:0000313" key="2">
    <source>
        <dbReference type="Proteomes" id="UP000734854"/>
    </source>
</evidence>
<proteinExistence type="predicted"/>